<organism evidence="1 2">
    <name type="scientific">Paractinoplanes toevensis</name>
    <dbReference type="NCBI Taxonomy" id="571911"/>
    <lineage>
        <taxon>Bacteria</taxon>
        <taxon>Bacillati</taxon>
        <taxon>Actinomycetota</taxon>
        <taxon>Actinomycetes</taxon>
        <taxon>Micromonosporales</taxon>
        <taxon>Micromonosporaceae</taxon>
        <taxon>Paractinoplanes</taxon>
    </lineage>
</organism>
<dbReference type="RefSeq" id="WP_213005556.1">
    <property type="nucleotide sequence ID" value="NZ_BOQN01000016.1"/>
</dbReference>
<sequence>MRDDLDAAVAGLFQAFQDARLSEHVDYCDHCVDAEQVDALRVTPLRQLTPEQLGPFLFNAVTTWGDVAYFRHFLPRLLELVASGAMEDWSYSSFLPGPLARCWTDGTEEERGALSRFLSAWWSATVSHRDSPCRPQDVLEVIDGCGMPAKLYLDAWSNNAGAAAVRHMADFIEDWMLGSSGSARFTAEVDQWLRNDASSVIRDRVTNPALFDELAEVRDLLSFHRDTPMTEFP</sequence>
<proteinExistence type="predicted"/>
<name>A0A919T5V1_9ACTN</name>
<accession>A0A919T5V1</accession>
<keyword evidence="2" id="KW-1185">Reference proteome</keyword>
<dbReference type="EMBL" id="BOQN01000016">
    <property type="protein sequence ID" value="GIM89595.1"/>
    <property type="molecule type" value="Genomic_DNA"/>
</dbReference>
<dbReference type="Proteomes" id="UP000677082">
    <property type="component" value="Unassembled WGS sequence"/>
</dbReference>
<gene>
    <name evidence="1" type="ORF">Ato02nite_013880</name>
</gene>
<dbReference type="AlphaFoldDB" id="A0A919T5V1"/>
<evidence type="ECO:0000313" key="2">
    <source>
        <dbReference type="Proteomes" id="UP000677082"/>
    </source>
</evidence>
<protein>
    <submittedName>
        <fullName evidence="1">Uncharacterized protein</fullName>
    </submittedName>
</protein>
<evidence type="ECO:0000313" key="1">
    <source>
        <dbReference type="EMBL" id="GIM89595.1"/>
    </source>
</evidence>
<comment type="caution">
    <text evidence="1">The sequence shown here is derived from an EMBL/GenBank/DDBJ whole genome shotgun (WGS) entry which is preliminary data.</text>
</comment>
<reference evidence="1 2" key="1">
    <citation type="submission" date="2021-03" db="EMBL/GenBank/DDBJ databases">
        <title>Whole genome shotgun sequence of Actinoplanes toevensis NBRC 105298.</title>
        <authorList>
            <person name="Komaki H."/>
            <person name="Tamura T."/>
        </authorList>
    </citation>
    <scope>NUCLEOTIDE SEQUENCE [LARGE SCALE GENOMIC DNA]</scope>
    <source>
        <strain evidence="1 2">NBRC 105298</strain>
    </source>
</reference>